<dbReference type="OMA" id="IAIPSKC"/>
<dbReference type="STRING" id="1284197.S8BR04"/>
<proteinExistence type="predicted"/>
<dbReference type="EMBL" id="AQGS01000147">
    <property type="protein sequence ID" value="EPS41843.1"/>
    <property type="molecule type" value="Genomic_DNA"/>
</dbReference>
<comment type="caution">
    <text evidence="2">The sequence shown here is derived from an EMBL/GenBank/DDBJ whole genome shotgun (WGS) entry which is preliminary data.</text>
</comment>
<organism evidence="2 3">
    <name type="scientific">Dactylellina haptotyla (strain CBS 200.50)</name>
    <name type="common">Nematode-trapping fungus</name>
    <name type="synonym">Monacrosporium haptotylum</name>
    <dbReference type="NCBI Taxonomy" id="1284197"/>
    <lineage>
        <taxon>Eukaryota</taxon>
        <taxon>Fungi</taxon>
        <taxon>Dikarya</taxon>
        <taxon>Ascomycota</taxon>
        <taxon>Pezizomycotina</taxon>
        <taxon>Orbiliomycetes</taxon>
        <taxon>Orbiliales</taxon>
        <taxon>Orbiliaceae</taxon>
        <taxon>Dactylellina</taxon>
    </lineage>
</organism>
<sequence length="193" mass="20532">MFAIKFVAVGGLLLLPFAASMPTYSSSQPICDVANFDNYPVSIVNVNYIDEYKNIFWQGMTVGSSTLQLTGVKAHSGDNVASLHFADSKTDTFDLYSFAYGCALPTLQGAVAVPSKCTITVKGYFDSGDSVEKQVTYDPTGPDQQMVGTPDGLFSNFKNLKEVTLQAGGILGGSALVVGLIDDVCFVPKLKGE</sequence>
<reference evidence="2 3" key="1">
    <citation type="journal article" date="2013" name="PLoS Genet.">
        <title>Genomic mechanisms accounting for the adaptation to parasitism in nematode-trapping fungi.</title>
        <authorList>
            <person name="Meerupati T."/>
            <person name="Andersson K.M."/>
            <person name="Friman E."/>
            <person name="Kumar D."/>
            <person name="Tunlid A."/>
            <person name="Ahren D."/>
        </authorList>
    </citation>
    <scope>NUCLEOTIDE SEQUENCE [LARGE SCALE GENOMIC DNA]</scope>
    <source>
        <strain evidence="2 3">CBS 200.50</strain>
    </source>
</reference>
<feature type="chain" id="PRO_5004549107" description="ML-like domain-containing protein" evidence="1">
    <location>
        <begin position="28"/>
        <end position="193"/>
    </location>
</feature>
<dbReference type="Proteomes" id="UP000015100">
    <property type="component" value="Unassembled WGS sequence"/>
</dbReference>
<evidence type="ECO:0000256" key="1">
    <source>
        <dbReference type="SAM" id="SignalP"/>
    </source>
</evidence>
<dbReference type="AlphaFoldDB" id="S8BR04"/>
<keyword evidence="3" id="KW-1185">Reference proteome</keyword>
<protein>
    <recommendedName>
        <fullName evidence="4">ML-like domain-containing protein</fullName>
    </recommendedName>
</protein>
<gene>
    <name evidence="2" type="ORF">H072_4244</name>
</gene>
<reference evidence="3" key="2">
    <citation type="submission" date="2013-04" db="EMBL/GenBank/DDBJ databases">
        <title>Genomic mechanisms accounting for the adaptation to parasitism in nematode-trapping fungi.</title>
        <authorList>
            <person name="Ahren D.G."/>
        </authorList>
    </citation>
    <scope>NUCLEOTIDE SEQUENCE [LARGE SCALE GENOMIC DNA]</scope>
    <source>
        <strain evidence="3">CBS 200.50</strain>
    </source>
</reference>
<keyword evidence="1" id="KW-0732">Signal</keyword>
<name>S8BR04_DACHA</name>
<evidence type="ECO:0000313" key="3">
    <source>
        <dbReference type="Proteomes" id="UP000015100"/>
    </source>
</evidence>
<dbReference type="OrthoDB" id="4820608at2759"/>
<feature type="signal peptide" evidence="1">
    <location>
        <begin position="1"/>
        <end position="27"/>
    </location>
</feature>
<evidence type="ECO:0008006" key="4">
    <source>
        <dbReference type="Google" id="ProtNLM"/>
    </source>
</evidence>
<evidence type="ECO:0000313" key="2">
    <source>
        <dbReference type="EMBL" id="EPS41843.1"/>
    </source>
</evidence>
<accession>S8BR04</accession>
<dbReference type="HOGENOM" id="CLU_1315119_0_0_1"/>